<keyword evidence="3 5" id="KW-1133">Transmembrane helix</keyword>
<proteinExistence type="predicted"/>
<dbReference type="PANTHER" id="PTHR46273:SF4">
    <property type="entry name" value="AT19640P"/>
    <property type="match status" value="1"/>
</dbReference>
<dbReference type="InterPro" id="IPR017452">
    <property type="entry name" value="GPCR_Rhodpsn_7TM"/>
</dbReference>
<feature type="domain" description="G-protein coupled receptors family 1 profile" evidence="6">
    <location>
        <begin position="36"/>
        <end position="174"/>
    </location>
</feature>
<dbReference type="SUPFAM" id="SSF81321">
    <property type="entry name" value="Family A G protein-coupled receptor-like"/>
    <property type="match status" value="1"/>
</dbReference>
<evidence type="ECO:0000256" key="1">
    <source>
        <dbReference type="ARBA" id="ARBA00004370"/>
    </source>
</evidence>
<gene>
    <name evidence="7" type="ORF">BaRGS_00022627</name>
</gene>
<keyword evidence="4 5" id="KW-0472">Membrane</keyword>
<dbReference type="EMBL" id="JACVVK020000183">
    <property type="protein sequence ID" value="KAK7486161.1"/>
    <property type="molecule type" value="Genomic_DNA"/>
</dbReference>
<evidence type="ECO:0000313" key="7">
    <source>
        <dbReference type="EMBL" id="KAK7486161.1"/>
    </source>
</evidence>
<accession>A0ABD0KG28</accession>
<feature type="non-terminal residue" evidence="7">
    <location>
        <position position="174"/>
    </location>
</feature>
<organism evidence="7 8">
    <name type="scientific">Batillaria attramentaria</name>
    <dbReference type="NCBI Taxonomy" id="370345"/>
    <lineage>
        <taxon>Eukaryota</taxon>
        <taxon>Metazoa</taxon>
        <taxon>Spiralia</taxon>
        <taxon>Lophotrochozoa</taxon>
        <taxon>Mollusca</taxon>
        <taxon>Gastropoda</taxon>
        <taxon>Caenogastropoda</taxon>
        <taxon>Sorbeoconcha</taxon>
        <taxon>Cerithioidea</taxon>
        <taxon>Batillariidae</taxon>
        <taxon>Batillaria</taxon>
    </lineage>
</organism>
<evidence type="ECO:0000256" key="3">
    <source>
        <dbReference type="ARBA" id="ARBA00022989"/>
    </source>
</evidence>
<evidence type="ECO:0000256" key="4">
    <source>
        <dbReference type="ARBA" id="ARBA00023136"/>
    </source>
</evidence>
<dbReference type="GO" id="GO:0016020">
    <property type="term" value="C:membrane"/>
    <property type="evidence" value="ECO:0007669"/>
    <property type="project" value="UniProtKB-SubCell"/>
</dbReference>
<keyword evidence="8" id="KW-1185">Reference proteome</keyword>
<name>A0ABD0KG28_9CAEN</name>
<dbReference type="Pfam" id="PF10324">
    <property type="entry name" value="7TM_GPCR_Srw"/>
    <property type="match status" value="1"/>
</dbReference>
<sequence>MNDSGFQSDGLHQFHKWYAGVHGYLSLLVCFFGIPMNIINITVLTRRHMRTPINCILTWLAVFDMFTMASYVPFAMHFYCIFSPWELSPEKNSKAWMQFMIFHINFSATTHTVSVWLGVTLAIFRYKHIYSPAKGHLTRMRRLVRARLSVLVVTILSVVGLVPNYLTNQIFPFK</sequence>
<feature type="transmembrane region" description="Helical" evidence="5">
    <location>
        <begin position="24"/>
        <end position="44"/>
    </location>
</feature>
<evidence type="ECO:0000256" key="2">
    <source>
        <dbReference type="ARBA" id="ARBA00022692"/>
    </source>
</evidence>
<feature type="transmembrane region" description="Helical" evidence="5">
    <location>
        <begin position="99"/>
        <end position="124"/>
    </location>
</feature>
<protein>
    <recommendedName>
        <fullName evidence="6">G-protein coupled receptors family 1 profile domain-containing protein</fullName>
    </recommendedName>
</protein>
<evidence type="ECO:0000313" key="8">
    <source>
        <dbReference type="Proteomes" id="UP001519460"/>
    </source>
</evidence>
<evidence type="ECO:0000256" key="5">
    <source>
        <dbReference type="SAM" id="Phobius"/>
    </source>
</evidence>
<dbReference type="InterPro" id="IPR053219">
    <property type="entry name" value="GPCR_Dmsr-1"/>
</dbReference>
<evidence type="ECO:0000259" key="6">
    <source>
        <dbReference type="PROSITE" id="PS50262"/>
    </source>
</evidence>
<dbReference type="PROSITE" id="PS50262">
    <property type="entry name" value="G_PROTEIN_RECEP_F1_2"/>
    <property type="match status" value="1"/>
</dbReference>
<comment type="subcellular location">
    <subcellularLocation>
        <location evidence="1">Membrane</location>
    </subcellularLocation>
</comment>
<keyword evidence="2 5" id="KW-0812">Transmembrane</keyword>
<dbReference type="Proteomes" id="UP001519460">
    <property type="component" value="Unassembled WGS sequence"/>
</dbReference>
<dbReference type="AlphaFoldDB" id="A0ABD0KG28"/>
<dbReference type="Gene3D" id="1.20.1070.10">
    <property type="entry name" value="Rhodopsin 7-helix transmembrane proteins"/>
    <property type="match status" value="1"/>
</dbReference>
<feature type="transmembrane region" description="Helical" evidence="5">
    <location>
        <begin position="144"/>
        <end position="166"/>
    </location>
</feature>
<feature type="transmembrane region" description="Helical" evidence="5">
    <location>
        <begin position="56"/>
        <end position="79"/>
    </location>
</feature>
<reference evidence="7 8" key="1">
    <citation type="journal article" date="2023" name="Sci. Data">
        <title>Genome assembly of the Korean intertidal mud-creeper Batillaria attramentaria.</title>
        <authorList>
            <person name="Patra A.K."/>
            <person name="Ho P.T."/>
            <person name="Jun S."/>
            <person name="Lee S.J."/>
            <person name="Kim Y."/>
            <person name="Won Y.J."/>
        </authorList>
    </citation>
    <scope>NUCLEOTIDE SEQUENCE [LARGE SCALE GENOMIC DNA]</scope>
    <source>
        <strain evidence="7">Wonlab-2016</strain>
    </source>
</reference>
<dbReference type="PANTHER" id="PTHR46273">
    <property type="entry name" value="MYOSUPPRESSIN RECEPTOR 1, ISOFORM B-RELATED"/>
    <property type="match status" value="1"/>
</dbReference>
<comment type="caution">
    <text evidence="7">The sequence shown here is derived from an EMBL/GenBank/DDBJ whole genome shotgun (WGS) entry which is preliminary data.</text>
</comment>
<dbReference type="InterPro" id="IPR019427">
    <property type="entry name" value="7TM_GPCR_serpentine_rcpt_Srw"/>
</dbReference>